<evidence type="ECO:0000313" key="2">
    <source>
        <dbReference type="Proteomes" id="UP000193224"/>
    </source>
</evidence>
<evidence type="ECO:0000313" key="1">
    <source>
        <dbReference type="EMBL" id="SMC14395.1"/>
    </source>
</evidence>
<reference evidence="1 2" key="1">
    <citation type="submission" date="2017-03" db="EMBL/GenBank/DDBJ databases">
        <authorList>
            <person name="Afonso C.L."/>
            <person name="Miller P.J."/>
            <person name="Scott M.A."/>
            <person name="Spackman E."/>
            <person name="Goraichik I."/>
            <person name="Dimitrov K.M."/>
            <person name="Suarez D.L."/>
            <person name="Swayne D.E."/>
        </authorList>
    </citation>
    <scope>NUCLEOTIDE SEQUENCE [LARGE SCALE GENOMIC DNA]</scope>
    <source>
        <strain evidence="1 2">CECT 7745</strain>
    </source>
</reference>
<dbReference type="EMBL" id="FWXB01000025">
    <property type="protein sequence ID" value="SMC14395.1"/>
    <property type="molecule type" value="Genomic_DNA"/>
</dbReference>
<sequence>MSIEKSRLGIENFDANLFPSVECERSCKKFPYDQSLYSQKWKVRDGSCSVNSSDSSRARPVDFPVCWFFLLLIFPRMGAVLTRRSVKSDIRLALIATASRIRCRQVSKDFWQRRFIYDGKVKSLKRRHLTRSEFTSDDLMAKPLTDEEIGNLTADLTKEKDKVR</sequence>
<gene>
    <name evidence="1" type="ORF">ROA7745_04262</name>
</gene>
<dbReference type="Proteomes" id="UP000193224">
    <property type="component" value="Unassembled WGS sequence"/>
</dbReference>
<proteinExistence type="predicted"/>
<name>A0A1X7BXZ2_9RHOB</name>
<dbReference type="RefSeq" id="WP_139836530.1">
    <property type="nucleotide sequence ID" value="NZ_FWXB01000025.1"/>
</dbReference>
<dbReference type="AlphaFoldDB" id="A0A1X7BXZ2"/>
<accession>A0A1X7BXZ2</accession>
<organism evidence="1 2">
    <name type="scientific">Roseovarius aestuarii</name>
    <dbReference type="NCBI Taxonomy" id="475083"/>
    <lineage>
        <taxon>Bacteria</taxon>
        <taxon>Pseudomonadati</taxon>
        <taxon>Pseudomonadota</taxon>
        <taxon>Alphaproteobacteria</taxon>
        <taxon>Rhodobacterales</taxon>
        <taxon>Roseobacteraceae</taxon>
        <taxon>Roseovarius</taxon>
    </lineage>
</organism>
<keyword evidence="2" id="KW-1185">Reference proteome</keyword>
<protein>
    <submittedName>
        <fullName evidence="1">Uncharacterized protein</fullName>
    </submittedName>
</protein>